<proteinExistence type="predicted"/>
<organism evidence="1 2">
    <name type="scientific">Haloarcula pellucida</name>
    <dbReference type="NCBI Taxonomy" id="1427151"/>
    <lineage>
        <taxon>Archaea</taxon>
        <taxon>Methanobacteriati</taxon>
        <taxon>Methanobacteriota</taxon>
        <taxon>Stenosarchaea group</taxon>
        <taxon>Halobacteria</taxon>
        <taxon>Halobacteriales</taxon>
        <taxon>Haloarculaceae</taxon>
        <taxon>Haloarcula</taxon>
    </lineage>
</organism>
<keyword evidence="2" id="KW-1185">Reference proteome</keyword>
<evidence type="ECO:0000313" key="1">
    <source>
        <dbReference type="EMBL" id="GGN93631.1"/>
    </source>
</evidence>
<protein>
    <submittedName>
        <fullName evidence="1">Uncharacterized protein</fullName>
    </submittedName>
</protein>
<dbReference type="RefSeq" id="WP_188996824.1">
    <property type="nucleotide sequence ID" value="NZ_BMOU01000002.1"/>
</dbReference>
<evidence type="ECO:0000313" key="2">
    <source>
        <dbReference type="Proteomes" id="UP000605784"/>
    </source>
</evidence>
<accession>A0A830GJT6</accession>
<sequence>MNRRQFLAASGGAVASLGGYLGLRVADIRPYDPDPPSGETPRERIVAAARHRYAADHRALTRVRITEDSAGASGYDAAWYRESHQHSRRRHTHVFTTRQRPLGRVPTPFYGLLGVFHWGVVDIDDLPHTSIVHFTDGSVLASWDAPTPTTPTDRPNLASDAIRGAVRGAESGMGGEWIRPHRTSWTAGDGDRTFVVTDRDGYAQVVTLPFGAGNLAPDCRVEVTLDDAGRLARIVDDRVLVLRPSGDDPERVADGPRTVGYRIVTEFDEYGAATAPRPRGEAETTVRARLSSLLTDVRQY</sequence>
<reference evidence="1" key="2">
    <citation type="submission" date="2020-09" db="EMBL/GenBank/DDBJ databases">
        <authorList>
            <person name="Sun Q."/>
            <person name="Ohkuma M."/>
        </authorList>
    </citation>
    <scope>NUCLEOTIDE SEQUENCE</scope>
    <source>
        <strain evidence="1">JCM 17820</strain>
    </source>
</reference>
<dbReference type="AlphaFoldDB" id="A0A830GJT6"/>
<dbReference type="Proteomes" id="UP000605784">
    <property type="component" value="Unassembled WGS sequence"/>
</dbReference>
<reference evidence="1" key="1">
    <citation type="journal article" date="2014" name="Int. J. Syst. Evol. Microbiol.">
        <title>Complete genome sequence of Corynebacterium casei LMG S-19264T (=DSM 44701T), isolated from a smear-ripened cheese.</title>
        <authorList>
            <consortium name="US DOE Joint Genome Institute (JGI-PGF)"/>
            <person name="Walter F."/>
            <person name="Albersmeier A."/>
            <person name="Kalinowski J."/>
            <person name="Ruckert C."/>
        </authorList>
    </citation>
    <scope>NUCLEOTIDE SEQUENCE</scope>
    <source>
        <strain evidence="1">JCM 17820</strain>
    </source>
</reference>
<comment type="caution">
    <text evidence="1">The sequence shown here is derived from an EMBL/GenBank/DDBJ whole genome shotgun (WGS) entry which is preliminary data.</text>
</comment>
<name>A0A830GJT6_9EURY</name>
<dbReference type="EMBL" id="BMOU01000002">
    <property type="protein sequence ID" value="GGN93631.1"/>
    <property type="molecule type" value="Genomic_DNA"/>
</dbReference>
<gene>
    <name evidence="1" type="ORF">GCM10009030_19270</name>
</gene>